<organism evidence="8 9">
    <name type="scientific">Daphnia sinensis</name>
    <dbReference type="NCBI Taxonomy" id="1820382"/>
    <lineage>
        <taxon>Eukaryota</taxon>
        <taxon>Metazoa</taxon>
        <taxon>Ecdysozoa</taxon>
        <taxon>Arthropoda</taxon>
        <taxon>Crustacea</taxon>
        <taxon>Branchiopoda</taxon>
        <taxon>Diplostraca</taxon>
        <taxon>Cladocera</taxon>
        <taxon>Anomopoda</taxon>
        <taxon>Daphniidae</taxon>
        <taxon>Daphnia</taxon>
        <taxon>Daphnia similis group</taxon>
    </lineage>
</organism>
<name>A0AAD5KF27_9CRUS</name>
<keyword evidence="6" id="KW-0732">Signal</keyword>
<dbReference type="InterPro" id="IPR017850">
    <property type="entry name" value="Alkaline_phosphatase_core_sf"/>
</dbReference>
<dbReference type="EMBL" id="WJBH02000147">
    <property type="protein sequence ID" value="KAI9550489.1"/>
    <property type="molecule type" value="Genomic_DNA"/>
</dbReference>
<evidence type="ECO:0000256" key="2">
    <source>
        <dbReference type="ARBA" id="ARBA00008779"/>
    </source>
</evidence>
<keyword evidence="4" id="KW-0378">Hydrolase</keyword>
<dbReference type="PANTHER" id="PTHR42693">
    <property type="entry name" value="ARYLSULFATASE FAMILY MEMBER"/>
    <property type="match status" value="1"/>
</dbReference>
<reference evidence="8" key="1">
    <citation type="submission" date="2022-05" db="EMBL/GenBank/DDBJ databases">
        <title>A multi-omics perspective on studying reproductive biology in Daphnia sinensis.</title>
        <authorList>
            <person name="Jia J."/>
        </authorList>
    </citation>
    <scope>NUCLEOTIDE SEQUENCE</scope>
    <source>
        <strain evidence="8">WSL</strain>
    </source>
</reference>
<dbReference type="InterPro" id="IPR050738">
    <property type="entry name" value="Sulfatase"/>
</dbReference>
<dbReference type="Proteomes" id="UP000820818">
    <property type="component" value="Unassembled WGS sequence"/>
</dbReference>
<comment type="similarity">
    <text evidence="2">Belongs to the sulfatase family.</text>
</comment>
<evidence type="ECO:0000313" key="9">
    <source>
        <dbReference type="Proteomes" id="UP000820818"/>
    </source>
</evidence>
<evidence type="ECO:0000256" key="3">
    <source>
        <dbReference type="ARBA" id="ARBA00022723"/>
    </source>
</evidence>
<dbReference type="CDD" id="cd16031">
    <property type="entry name" value="G6S_like"/>
    <property type="match status" value="1"/>
</dbReference>
<evidence type="ECO:0000313" key="8">
    <source>
        <dbReference type="EMBL" id="KAI9550489.1"/>
    </source>
</evidence>
<dbReference type="InterPro" id="IPR000917">
    <property type="entry name" value="Sulfatase_N"/>
</dbReference>
<evidence type="ECO:0000259" key="7">
    <source>
        <dbReference type="Pfam" id="PF00884"/>
    </source>
</evidence>
<feature type="domain" description="Sulfatase N-terminal" evidence="7">
    <location>
        <begin position="413"/>
        <end position="524"/>
    </location>
</feature>
<feature type="domain" description="Sulfatase N-terminal" evidence="7">
    <location>
        <begin position="42"/>
        <end position="392"/>
    </location>
</feature>
<evidence type="ECO:0000256" key="6">
    <source>
        <dbReference type="SAM" id="SignalP"/>
    </source>
</evidence>
<accession>A0AAD5KF27</accession>
<proteinExistence type="inferred from homology"/>
<dbReference type="PROSITE" id="PS00523">
    <property type="entry name" value="SULFATASE_1"/>
    <property type="match status" value="2"/>
</dbReference>
<protein>
    <submittedName>
        <fullName evidence="8">Sulfatase</fullName>
    </submittedName>
</protein>
<dbReference type="GO" id="GO:0046872">
    <property type="term" value="F:metal ion binding"/>
    <property type="evidence" value="ECO:0007669"/>
    <property type="project" value="UniProtKB-KW"/>
</dbReference>
<dbReference type="GO" id="GO:0004065">
    <property type="term" value="F:arylsulfatase activity"/>
    <property type="evidence" value="ECO:0007669"/>
    <property type="project" value="TreeGrafter"/>
</dbReference>
<feature type="signal peptide" evidence="6">
    <location>
        <begin position="1"/>
        <end position="25"/>
    </location>
</feature>
<dbReference type="SUPFAM" id="SSF53649">
    <property type="entry name" value="Alkaline phosphatase-like"/>
    <property type="match status" value="2"/>
</dbReference>
<comment type="caution">
    <text evidence="8">The sequence shown here is derived from an EMBL/GenBank/DDBJ whole genome shotgun (WGS) entry which is preliminary data.</text>
</comment>
<dbReference type="PROSITE" id="PS00149">
    <property type="entry name" value="SULFATASE_2"/>
    <property type="match status" value="1"/>
</dbReference>
<dbReference type="Pfam" id="PF00884">
    <property type="entry name" value="Sulfatase"/>
    <property type="match status" value="2"/>
</dbReference>
<keyword evidence="5" id="KW-0106">Calcium</keyword>
<dbReference type="AlphaFoldDB" id="A0AAD5KF27"/>
<keyword evidence="9" id="KW-1185">Reference proteome</keyword>
<dbReference type="PANTHER" id="PTHR42693:SF53">
    <property type="entry name" value="ENDO-4-O-SULFATASE"/>
    <property type="match status" value="1"/>
</dbReference>
<feature type="chain" id="PRO_5042240691" evidence="6">
    <location>
        <begin position="26"/>
        <end position="592"/>
    </location>
</feature>
<evidence type="ECO:0000256" key="1">
    <source>
        <dbReference type="ARBA" id="ARBA00001913"/>
    </source>
</evidence>
<sequence>MNGSINNVKNLLLIFFISCTSGLLAQDAKRLNYETIPGTKPRNVIFILSDDHRYDFMGFTGAVPGLKTPNLDRIANEGAHFQNAFVSTALCSPSRASILTGQYAHTHTVVDNQAPAPKSLVYFPEYLQKAGYQTSFFGKWHMGGGNSNPRPGFDRWVSFAGQGVYYNPQINIDGKMVAYRDSAYITDVLTDLTLEWLDQRDKKKPFFVYLSHKAVHAEFNPAKRDNGIYRDIKIQYPISMFSTARTNSKKFTKGQQVDSTGHKINYKDIPSWVRAQRDSWHGVDYMYDGQTDFDRFYVDYLETLMGIDHSVGRVLKYLKDNNLDKETLVIYMGDNGFSFGEHGLIDKRHAYEESMRVPLIARLPALIKPGTKVKEMVLNIDIAPSILELAGVKKPAQVEGLASSFSTLAQTKPNIIIIYTDDLGFGDISANGAKKIKTPNIDRIAKSGLRFTNAYATSATCTPSRFSLLTGKYAWRKSGTNVAPGDAALIIPTNEETMPTMLQKAGYRTAVVGKWHLGLGPAGGPDWNAEIKPGPLEIGFDYSFIMPATGDRVPCVYMENRRIVDLDPSDPIRVSYKEKMVMSLQEWKILSF</sequence>
<evidence type="ECO:0000256" key="4">
    <source>
        <dbReference type="ARBA" id="ARBA00022801"/>
    </source>
</evidence>
<keyword evidence="3" id="KW-0479">Metal-binding</keyword>
<gene>
    <name evidence="8" type="ORF">GHT06_003666</name>
</gene>
<evidence type="ECO:0000256" key="5">
    <source>
        <dbReference type="ARBA" id="ARBA00022837"/>
    </source>
</evidence>
<dbReference type="Gene3D" id="3.40.720.10">
    <property type="entry name" value="Alkaline Phosphatase, subunit A"/>
    <property type="match status" value="2"/>
</dbReference>
<dbReference type="InterPro" id="IPR024607">
    <property type="entry name" value="Sulfatase_CS"/>
</dbReference>
<comment type="cofactor">
    <cofactor evidence="1">
        <name>Ca(2+)</name>
        <dbReference type="ChEBI" id="CHEBI:29108"/>
    </cofactor>
</comment>